<dbReference type="Pfam" id="PF07600">
    <property type="entry name" value="DUF1564"/>
    <property type="match status" value="1"/>
</dbReference>
<dbReference type="EMBL" id="NPDU01000036">
    <property type="protein sequence ID" value="PJZ61275.1"/>
    <property type="molecule type" value="Genomic_DNA"/>
</dbReference>
<keyword evidence="3" id="KW-1185">Reference proteome</keyword>
<organism evidence="1 4">
    <name type="scientific">Leptospira adleri</name>
    <dbReference type="NCBI Taxonomy" id="2023186"/>
    <lineage>
        <taxon>Bacteria</taxon>
        <taxon>Pseudomonadati</taxon>
        <taxon>Spirochaetota</taxon>
        <taxon>Spirochaetia</taxon>
        <taxon>Leptospirales</taxon>
        <taxon>Leptospiraceae</taxon>
        <taxon>Leptospira</taxon>
    </lineage>
</organism>
<evidence type="ECO:0000313" key="1">
    <source>
        <dbReference type="EMBL" id="PJZ53701.1"/>
    </source>
</evidence>
<dbReference type="RefSeq" id="WP_100785394.1">
    <property type="nucleotide sequence ID" value="NZ_NPDU01000036.1"/>
</dbReference>
<name>A0A2M9YQ99_9LEPT</name>
<accession>A0A2M9YQ99</accession>
<evidence type="ECO:0000313" key="3">
    <source>
        <dbReference type="Proteomes" id="UP000232149"/>
    </source>
</evidence>
<protein>
    <recommendedName>
        <fullName evidence="5">DUF1564 domain-containing protein</fullName>
    </recommendedName>
</protein>
<evidence type="ECO:0000313" key="2">
    <source>
        <dbReference type="EMBL" id="PJZ61275.1"/>
    </source>
</evidence>
<dbReference type="EMBL" id="NPDV01000006">
    <property type="protein sequence ID" value="PJZ53701.1"/>
    <property type="molecule type" value="Genomic_DNA"/>
</dbReference>
<evidence type="ECO:0008006" key="5">
    <source>
        <dbReference type="Google" id="ProtNLM"/>
    </source>
</evidence>
<dbReference type="Proteomes" id="UP000232188">
    <property type="component" value="Unassembled WGS sequence"/>
</dbReference>
<proteinExistence type="predicted"/>
<comment type="caution">
    <text evidence="1">The sequence shown here is derived from an EMBL/GenBank/DDBJ whole genome shotgun (WGS) entry which is preliminary data.</text>
</comment>
<evidence type="ECO:0000313" key="4">
    <source>
        <dbReference type="Proteomes" id="UP000232188"/>
    </source>
</evidence>
<dbReference type="AlphaFoldDB" id="A0A2M9YQ99"/>
<gene>
    <name evidence="2" type="ORF">CH376_14300</name>
    <name evidence="1" type="ORF">CH380_08940</name>
</gene>
<dbReference type="InterPro" id="IPR011458">
    <property type="entry name" value="DUF1564"/>
</dbReference>
<reference evidence="3 4" key="1">
    <citation type="submission" date="2017-07" db="EMBL/GenBank/DDBJ databases">
        <title>Leptospira spp. isolated from tropical soils.</title>
        <authorList>
            <person name="Thibeaux R."/>
            <person name="Iraola G."/>
            <person name="Ferres I."/>
            <person name="Bierque E."/>
            <person name="Girault D."/>
            <person name="Soupe-Gilbert M.-E."/>
            <person name="Picardeau M."/>
            <person name="Goarant C."/>
        </authorList>
    </citation>
    <scope>NUCLEOTIDE SEQUENCE [LARGE SCALE GENOMIC DNA]</scope>
    <source>
        <strain evidence="1 4">FH2-B-C1</strain>
        <strain evidence="2 3">FH2-B-D1</strain>
    </source>
</reference>
<dbReference type="Proteomes" id="UP000232149">
    <property type="component" value="Unassembled WGS sequence"/>
</dbReference>
<sequence>MEQIFLNSEDRIESALAESQDKVVTLLVPEIYFENLSEDERKLLGKKIPYLLRRYGKFMCAQSRLNEKAITTLYQKDQGKLKKVNVRMGTGYWALLGALAHAHGVSRCYLFNFLLTLDQAGVGDSIVEVLNGGVPTFHQVYRYIWQLEITDNRVVRLLEFEPNPLQTYFDYSFPWLKKSRTD</sequence>